<accession>A0A2P6R7M8</accession>
<evidence type="ECO:0000313" key="1">
    <source>
        <dbReference type="EMBL" id="PRQ42440.1"/>
    </source>
</evidence>
<name>A0A2P6R7M8_ROSCH</name>
<reference evidence="1 2" key="1">
    <citation type="journal article" date="2018" name="Nat. Genet.">
        <title>The Rosa genome provides new insights in the design of modern roses.</title>
        <authorList>
            <person name="Bendahmane M."/>
        </authorList>
    </citation>
    <scope>NUCLEOTIDE SEQUENCE [LARGE SCALE GENOMIC DNA]</scope>
    <source>
        <strain evidence="2">cv. Old Blush</strain>
    </source>
</reference>
<organism evidence="1 2">
    <name type="scientific">Rosa chinensis</name>
    <name type="common">China rose</name>
    <dbReference type="NCBI Taxonomy" id="74649"/>
    <lineage>
        <taxon>Eukaryota</taxon>
        <taxon>Viridiplantae</taxon>
        <taxon>Streptophyta</taxon>
        <taxon>Embryophyta</taxon>
        <taxon>Tracheophyta</taxon>
        <taxon>Spermatophyta</taxon>
        <taxon>Magnoliopsida</taxon>
        <taxon>eudicotyledons</taxon>
        <taxon>Gunneridae</taxon>
        <taxon>Pentapetalae</taxon>
        <taxon>rosids</taxon>
        <taxon>fabids</taxon>
        <taxon>Rosales</taxon>
        <taxon>Rosaceae</taxon>
        <taxon>Rosoideae</taxon>
        <taxon>Rosoideae incertae sedis</taxon>
        <taxon>Rosa</taxon>
    </lineage>
</organism>
<gene>
    <name evidence="1" type="ORF">RchiOBHm_Chr3g0457651</name>
</gene>
<protein>
    <submittedName>
        <fullName evidence="1">Uncharacterized protein</fullName>
    </submittedName>
</protein>
<evidence type="ECO:0000313" key="2">
    <source>
        <dbReference type="Proteomes" id="UP000238479"/>
    </source>
</evidence>
<comment type="caution">
    <text evidence="1">The sequence shown here is derived from an EMBL/GenBank/DDBJ whole genome shotgun (WGS) entry which is preliminary data.</text>
</comment>
<sequence>MHNLFTFVEKAIRFHRSNLYCRVEKYKEAAQINRFGSGFLHICGLRCCVIYRKQLERQIYQVQECIQCWIQGLVLSQRLYGL</sequence>
<proteinExistence type="predicted"/>
<dbReference type="EMBL" id="PDCK01000041">
    <property type="protein sequence ID" value="PRQ42440.1"/>
    <property type="molecule type" value="Genomic_DNA"/>
</dbReference>
<keyword evidence="2" id="KW-1185">Reference proteome</keyword>
<dbReference type="Proteomes" id="UP000238479">
    <property type="component" value="Chromosome 3"/>
</dbReference>
<dbReference type="AlphaFoldDB" id="A0A2P6R7M8"/>
<dbReference type="Gramene" id="PRQ42440">
    <property type="protein sequence ID" value="PRQ42440"/>
    <property type="gene ID" value="RchiOBHm_Chr3g0457651"/>
</dbReference>